<proteinExistence type="predicted"/>
<dbReference type="eggNOG" id="ENOG502R1US">
    <property type="taxonomic scope" value="Eukaryota"/>
</dbReference>
<feature type="domain" description="Zn(2)-C6 fungal-type" evidence="2">
    <location>
        <begin position="24"/>
        <end position="54"/>
    </location>
</feature>
<sequence length="770" mass="87282">MDTASPNGCTKIKKKNTPGYSRTGCLQCKKLHTKCDEKKPSCNRCLKRNSECTYRMNFISTAYSSSKGMISFSVGDAAPSRPVANGSPPRTPGGAAATKNCSNKHKFKIQMNTSQFNPEQNKPPYNNADDMGTDHVKIPNSKIEASVIDSMGPAVGDMPTPDSKEMSYTLNSATPDTGNIDPKVEHLDYILSNKGSKNNLDAIEDNAAFDSFGFESITASKPPFPLIEKPSKKENSDLDYFQKRQTDLEIEVMKNAVELHSDIFFPQTNIQIFNLLNFDSKNEPVSFFDYSAMDDNSILPRDKTFEQKFSLLSKLDPINRHYSLHLAQNSGNAAIDVSSIPIKDENFLLFIWTIYHKTYGLNEFALFPEERIDELIIILKSLDEDYPIIHTVIRYAVALFMKNLYHRKGLTDLSAMWDTYVVIPSMKPCIDLLNARMNKPINYAECSALAFGAAVLFSPNSTGANTTWKSHLTGVYILLKKAVSYFKPEILDTKKGKYAFALYGITNSLFCRTEVCAYIASESGGVLTNKDELNSFYNVDPFSTYHLLNRQFDLAVGCIHTIYPSCRKITSELIHWKQKNINLSGTHFIKFKFLNKDKAVREELKKFGTSVLNSITEIYKDLVENDSFKKSALKSIKDYKLIFSLENCNKLNMNSLKMYLMVFFLNEDEKSIDPIVEILEDSLKQWYGIPYKDSVGIKCNWAIYYCALIAIVLNLDNLSEHFLKIINDIANEGLEIAFRSCERLEHISRMIKLKQYDNLDDSKVSQFLAY</sequence>
<organism evidence="3 4">
    <name type="scientific">Tetrapisispora phaffii (strain ATCC 24235 / CBS 4417 / NBRC 1672 / NRRL Y-8282 / UCD 70-5)</name>
    <name type="common">Yeast</name>
    <name type="synonym">Fabospora phaffii</name>
    <dbReference type="NCBI Taxonomy" id="1071381"/>
    <lineage>
        <taxon>Eukaryota</taxon>
        <taxon>Fungi</taxon>
        <taxon>Dikarya</taxon>
        <taxon>Ascomycota</taxon>
        <taxon>Saccharomycotina</taxon>
        <taxon>Saccharomycetes</taxon>
        <taxon>Saccharomycetales</taxon>
        <taxon>Saccharomycetaceae</taxon>
        <taxon>Tetrapisispora</taxon>
    </lineage>
</organism>
<dbReference type="Proteomes" id="UP000005666">
    <property type="component" value="Chromosome 13"/>
</dbReference>
<dbReference type="PROSITE" id="PS00463">
    <property type="entry name" value="ZN2_CY6_FUNGAL_1"/>
    <property type="match status" value="1"/>
</dbReference>
<evidence type="ECO:0000256" key="1">
    <source>
        <dbReference type="ARBA" id="ARBA00023242"/>
    </source>
</evidence>
<dbReference type="RefSeq" id="XP_003688027.1">
    <property type="nucleotide sequence ID" value="XM_003687979.1"/>
</dbReference>
<dbReference type="GO" id="GO:0000981">
    <property type="term" value="F:DNA-binding transcription factor activity, RNA polymerase II-specific"/>
    <property type="evidence" value="ECO:0007669"/>
    <property type="project" value="InterPro"/>
</dbReference>
<reference evidence="3 4" key="1">
    <citation type="journal article" date="2011" name="Proc. Natl. Acad. Sci. U.S.A.">
        <title>Evolutionary erosion of yeast sex chromosomes by mating-type switching accidents.</title>
        <authorList>
            <person name="Gordon J.L."/>
            <person name="Armisen D."/>
            <person name="Proux-Wera E."/>
            <person name="Oheigeartaigh S.S."/>
            <person name="Byrne K.P."/>
            <person name="Wolfe K.H."/>
        </authorList>
    </citation>
    <scope>NUCLEOTIDE SEQUENCE [LARGE SCALE GENOMIC DNA]</scope>
    <source>
        <strain evidence="4">ATCC 24235 / CBS 4417 / NBRC 1672 / NRRL Y-8282 / UCD 70-5</strain>
    </source>
</reference>
<evidence type="ECO:0000259" key="2">
    <source>
        <dbReference type="PROSITE" id="PS50048"/>
    </source>
</evidence>
<dbReference type="GO" id="GO:0008270">
    <property type="term" value="F:zinc ion binding"/>
    <property type="evidence" value="ECO:0007669"/>
    <property type="project" value="InterPro"/>
</dbReference>
<dbReference type="InterPro" id="IPR001138">
    <property type="entry name" value="Zn2Cys6_DnaBD"/>
</dbReference>
<evidence type="ECO:0000313" key="3">
    <source>
        <dbReference type="EMBL" id="CCE65593.1"/>
    </source>
</evidence>
<dbReference type="PANTHER" id="PTHR37534">
    <property type="entry name" value="TRANSCRIPTIONAL ACTIVATOR PROTEIN UGA3"/>
    <property type="match status" value="1"/>
</dbReference>
<gene>
    <name evidence="3" type="primary">TPHA0M00150</name>
    <name evidence="3" type="ordered locus">TPHA_0M00150</name>
</gene>
<dbReference type="EMBL" id="HE612868">
    <property type="protein sequence ID" value="CCE65593.1"/>
    <property type="molecule type" value="Genomic_DNA"/>
</dbReference>
<dbReference type="STRING" id="1071381.G8C0T2"/>
<dbReference type="PANTHER" id="PTHR37534:SF49">
    <property type="entry name" value="LYSINE BIOSYNTHESIS REGULATORY PROTEIN LYS14"/>
    <property type="match status" value="1"/>
</dbReference>
<dbReference type="InterPro" id="IPR036864">
    <property type="entry name" value="Zn2-C6_fun-type_DNA-bd_sf"/>
</dbReference>
<keyword evidence="1" id="KW-0539">Nucleus</keyword>
<dbReference type="GO" id="GO:0005634">
    <property type="term" value="C:nucleus"/>
    <property type="evidence" value="ECO:0007669"/>
    <property type="project" value="TreeGrafter"/>
</dbReference>
<dbReference type="Pfam" id="PF00172">
    <property type="entry name" value="Zn_clus"/>
    <property type="match status" value="1"/>
</dbReference>
<dbReference type="Gene3D" id="4.10.240.10">
    <property type="entry name" value="Zn(2)-C6 fungal-type DNA-binding domain"/>
    <property type="match status" value="1"/>
</dbReference>
<dbReference type="OMA" id="NAEWRTH"/>
<dbReference type="SMART" id="SM00066">
    <property type="entry name" value="GAL4"/>
    <property type="match status" value="1"/>
</dbReference>
<protein>
    <recommendedName>
        <fullName evidence="2">Zn(2)-C6 fungal-type domain-containing protein</fullName>
    </recommendedName>
</protein>
<keyword evidence="4" id="KW-1185">Reference proteome</keyword>
<accession>G8C0T2</accession>
<dbReference type="GeneID" id="11532003"/>
<dbReference type="GO" id="GO:0000976">
    <property type="term" value="F:transcription cis-regulatory region binding"/>
    <property type="evidence" value="ECO:0007669"/>
    <property type="project" value="TreeGrafter"/>
</dbReference>
<dbReference type="KEGG" id="tpf:TPHA_0M00150"/>
<dbReference type="OrthoDB" id="3994232at2759"/>
<dbReference type="GO" id="GO:0045944">
    <property type="term" value="P:positive regulation of transcription by RNA polymerase II"/>
    <property type="evidence" value="ECO:0007669"/>
    <property type="project" value="TreeGrafter"/>
</dbReference>
<dbReference type="HOGENOM" id="CLU_011912_0_0_1"/>
<dbReference type="AlphaFoldDB" id="G8C0T2"/>
<dbReference type="CDD" id="cd00067">
    <property type="entry name" value="GAL4"/>
    <property type="match status" value="1"/>
</dbReference>
<name>G8C0T2_TETPH</name>
<dbReference type="PROSITE" id="PS50048">
    <property type="entry name" value="ZN2_CY6_FUNGAL_2"/>
    <property type="match status" value="1"/>
</dbReference>
<dbReference type="SUPFAM" id="SSF57701">
    <property type="entry name" value="Zn2/Cys6 DNA-binding domain"/>
    <property type="match status" value="1"/>
</dbReference>
<evidence type="ECO:0000313" key="4">
    <source>
        <dbReference type="Proteomes" id="UP000005666"/>
    </source>
</evidence>